<sequence>MVDTINWRALQAEGQTYAERQITEAAAQDSISRDFYGAALIAMRSTQQDELHPVIGEFGQTRYTTQQGLKAACHAREDVMAVLIIQQAVLRRLQGIRIMAWVCLAILCYIAVRIS</sequence>
<organism evidence="2 3">
    <name type="scientific">Iodobacter arcticus</name>
    <dbReference type="NCBI Taxonomy" id="590593"/>
    <lineage>
        <taxon>Bacteria</taxon>
        <taxon>Pseudomonadati</taxon>
        <taxon>Pseudomonadota</taxon>
        <taxon>Betaproteobacteria</taxon>
        <taxon>Neisseriales</taxon>
        <taxon>Chitinibacteraceae</taxon>
        <taxon>Iodobacter</taxon>
    </lineage>
</organism>
<protein>
    <submittedName>
        <fullName evidence="2">Uncharacterized protein</fullName>
    </submittedName>
</protein>
<keyword evidence="1" id="KW-0472">Membrane</keyword>
<evidence type="ECO:0000313" key="2">
    <source>
        <dbReference type="EMBL" id="MFC7420187.1"/>
    </source>
</evidence>
<feature type="transmembrane region" description="Helical" evidence="1">
    <location>
        <begin position="95"/>
        <end position="112"/>
    </location>
</feature>
<evidence type="ECO:0000256" key="1">
    <source>
        <dbReference type="SAM" id="Phobius"/>
    </source>
</evidence>
<comment type="caution">
    <text evidence="2">The sequence shown here is derived from an EMBL/GenBank/DDBJ whole genome shotgun (WGS) entry which is preliminary data.</text>
</comment>
<gene>
    <name evidence="2" type="ORF">ACFQNF_09850</name>
</gene>
<dbReference type="RefSeq" id="WP_380187816.1">
    <property type="nucleotide sequence ID" value="NZ_JBHTBQ010000014.1"/>
</dbReference>
<keyword evidence="1" id="KW-0812">Transmembrane</keyword>
<name>A0ABW2R202_9NEIS</name>
<proteinExistence type="predicted"/>
<reference evidence="3" key="1">
    <citation type="journal article" date="2019" name="Int. J. Syst. Evol. Microbiol.">
        <title>The Global Catalogue of Microorganisms (GCM) 10K type strain sequencing project: providing services to taxonomists for standard genome sequencing and annotation.</title>
        <authorList>
            <consortium name="The Broad Institute Genomics Platform"/>
            <consortium name="The Broad Institute Genome Sequencing Center for Infectious Disease"/>
            <person name="Wu L."/>
            <person name="Ma J."/>
        </authorList>
    </citation>
    <scope>NUCLEOTIDE SEQUENCE [LARGE SCALE GENOMIC DNA]</scope>
    <source>
        <strain evidence="3">CCUG 62945</strain>
    </source>
</reference>
<keyword evidence="3" id="KW-1185">Reference proteome</keyword>
<accession>A0ABW2R202</accession>
<keyword evidence="1" id="KW-1133">Transmembrane helix</keyword>
<dbReference type="EMBL" id="JBHTBQ010000014">
    <property type="protein sequence ID" value="MFC7420187.1"/>
    <property type="molecule type" value="Genomic_DNA"/>
</dbReference>
<dbReference type="Proteomes" id="UP001596473">
    <property type="component" value="Unassembled WGS sequence"/>
</dbReference>
<evidence type="ECO:0000313" key="3">
    <source>
        <dbReference type="Proteomes" id="UP001596473"/>
    </source>
</evidence>